<accession>A0A0D2IGZ2</accession>
<reference evidence="1 2" key="1">
    <citation type="submission" date="2015-01" db="EMBL/GenBank/DDBJ databases">
        <title>The Genome Sequence of Rhinocladiella mackenzie CBS 650.93.</title>
        <authorList>
            <consortium name="The Broad Institute Genomics Platform"/>
            <person name="Cuomo C."/>
            <person name="de Hoog S."/>
            <person name="Gorbushina A."/>
            <person name="Stielow B."/>
            <person name="Teixiera M."/>
            <person name="Abouelleil A."/>
            <person name="Chapman S.B."/>
            <person name="Priest M."/>
            <person name="Young S.K."/>
            <person name="Wortman J."/>
            <person name="Nusbaum C."/>
            <person name="Birren B."/>
        </authorList>
    </citation>
    <scope>NUCLEOTIDE SEQUENCE [LARGE SCALE GENOMIC DNA]</scope>
    <source>
        <strain evidence="1 2">CBS 650.93</strain>
    </source>
</reference>
<sequence length="262" mass="28590">MKIVVAGSTGFVATEIIRQALSHSDITTVVALGRREISAPPNLGPTADPSKLKSVILQDFENYTKDVKEELTGLDAVIWTIAIVPSKLKTISWEQACKISRDYAIKGIETISQLPREGKTKPLRFIYMSGSHAERNQSKKPLILGDYRLMRRSALLLRTPAKLSIASVQGDAESRILAYAQQFNGAVEACVARSGVIEDPEETAILAKVGRMVIWILVNLPKVAVSVISAALLDQVVKGFEKDTLLNEDLVRIGQKALAGQK</sequence>
<dbReference type="PANTHER" id="PTHR14097:SF9">
    <property type="entry name" value="EPIMERASE, PUTATIVE (AFU_ORTHOLOGUE AFUA_8G07320)-RELATED"/>
    <property type="match status" value="1"/>
</dbReference>
<name>A0A0D2IGZ2_9EURO</name>
<organism evidence="1 2">
    <name type="scientific">Rhinocladiella mackenziei CBS 650.93</name>
    <dbReference type="NCBI Taxonomy" id="1442369"/>
    <lineage>
        <taxon>Eukaryota</taxon>
        <taxon>Fungi</taxon>
        <taxon>Dikarya</taxon>
        <taxon>Ascomycota</taxon>
        <taxon>Pezizomycotina</taxon>
        <taxon>Eurotiomycetes</taxon>
        <taxon>Chaetothyriomycetidae</taxon>
        <taxon>Chaetothyriales</taxon>
        <taxon>Herpotrichiellaceae</taxon>
        <taxon>Rhinocladiella</taxon>
    </lineage>
</organism>
<evidence type="ECO:0008006" key="3">
    <source>
        <dbReference type="Google" id="ProtNLM"/>
    </source>
</evidence>
<dbReference type="Proteomes" id="UP000053617">
    <property type="component" value="Unassembled WGS sequence"/>
</dbReference>
<dbReference type="PANTHER" id="PTHR14097">
    <property type="entry name" value="OXIDOREDUCTASE HTATIP2"/>
    <property type="match status" value="1"/>
</dbReference>
<dbReference type="RefSeq" id="XP_013269692.1">
    <property type="nucleotide sequence ID" value="XM_013414238.1"/>
</dbReference>
<evidence type="ECO:0000313" key="2">
    <source>
        <dbReference type="Proteomes" id="UP000053617"/>
    </source>
</evidence>
<dbReference type="Gene3D" id="3.40.50.720">
    <property type="entry name" value="NAD(P)-binding Rossmann-like Domain"/>
    <property type="match status" value="1"/>
</dbReference>
<dbReference type="EMBL" id="KN847480">
    <property type="protein sequence ID" value="KIX02556.1"/>
    <property type="molecule type" value="Genomic_DNA"/>
</dbReference>
<protein>
    <recommendedName>
        <fullName evidence="3">NAD(P)-binding domain-containing protein</fullName>
    </recommendedName>
</protein>
<gene>
    <name evidence="1" type="ORF">Z518_08497</name>
</gene>
<dbReference type="VEuPathDB" id="FungiDB:Z518_08497"/>
<dbReference type="SUPFAM" id="SSF51735">
    <property type="entry name" value="NAD(P)-binding Rossmann-fold domains"/>
    <property type="match status" value="1"/>
</dbReference>
<keyword evidence="2" id="KW-1185">Reference proteome</keyword>
<evidence type="ECO:0000313" key="1">
    <source>
        <dbReference type="EMBL" id="KIX02556.1"/>
    </source>
</evidence>
<dbReference type="HOGENOM" id="CLU_071330_0_0_1"/>
<dbReference type="STRING" id="1442369.A0A0D2IGZ2"/>
<dbReference type="GeneID" id="25296568"/>
<dbReference type="AlphaFoldDB" id="A0A0D2IGZ2"/>
<proteinExistence type="predicted"/>
<dbReference type="OrthoDB" id="3535423at2759"/>
<dbReference type="InterPro" id="IPR036291">
    <property type="entry name" value="NAD(P)-bd_dom_sf"/>
</dbReference>